<evidence type="ECO:0000313" key="2">
    <source>
        <dbReference type="EMBL" id="MBW38362.1"/>
    </source>
</evidence>
<feature type="transmembrane region" description="Helical" evidence="1">
    <location>
        <begin position="141"/>
        <end position="165"/>
    </location>
</feature>
<keyword evidence="1" id="KW-0812">Transmembrane</keyword>
<dbReference type="AlphaFoldDB" id="A0A2M4ACB6"/>
<sequence length="243" mass="26430">MFAFYVNLVYSIVSTCYRGCLTIRATPATSTSSTVGTTFTANTICMLSRQFSNLLFTRSRVSKDSRRLLGFCQRVQRRINRSWCQLQSGPFFHVEIWIRGWCVMRGGIFSSIVISVLIVPTVVTESIIFTTTTTSTTTVMTAIAIVVATSSTTTIAITMVAIPIVTTTTIPLVPKVAVSPSIWFSITIGSFSRGSVIRMVRTAAVESAAAGTTTTASWSSTVLLTTTLETTTIIFLLLRDVNS</sequence>
<organism evidence="2">
    <name type="scientific">Anopheles triannulatus</name>
    <dbReference type="NCBI Taxonomy" id="58253"/>
    <lineage>
        <taxon>Eukaryota</taxon>
        <taxon>Metazoa</taxon>
        <taxon>Ecdysozoa</taxon>
        <taxon>Arthropoda</taxon>
        <taxon>Hexapoda</taxon>
        <taxon>Insecta</taxon>
        <taxon>Pterygota</taxon>
        <taxon>Neoptera</taxon>
        <taxon>Endopterygota</taxon>
        <taxon>Diptera</taxon>
        <taxon>Nematocera</taxon>
        <taxon>Culicoidea</taxon>
        <taxon>Culicidae</taxon>
        <taxon>Anophelinae</taxon>
        <taxon>Anopheles</taxon>
    </lineage>
</organism>
<protein>
    <submittedName>
        <fullName evidence="2">Putative cell wall protein dan4</fullName>
    </submittedName>
</protein>
<feature type="transmembrane region" description="Helical" evidence="1">
    <location>
        <begin position="108"/>
        <end position="129"/>
    </location>
</feature>
<keyword evidence="1" id="KW-1133">Transmembrane helix</keyword>
<accession>A0A2M4ACB6</accession>
<evidence type="ECO:0000256" key="1">
    <source>
        <dbReference type="SAM" id="Phobius"/>
    </source>
</evidence>
<keyword evidence="1" id="KW-0472">Membrane</keyword>
<reference evidence="2" key="1">
    <citation type="submission" date="2018-01" db="EMBL/GenBank/DDBJ databases">
        <title>An insight into the sialome of Amazonian anophelines.</title>
        <authorList>
            <person name="Ribeiro J.M."/>
            <person name="Scarpassa V."/>
            <person name="Calvo E."/>
        </authorList>
    </citation>
    <scope>NUCLEOTIDE SEQUENCE</scope>
    <source>
        <tissue evidence="2">Salivary glands</tissue>
    </source>
</reference>
<feature type="transmembrane region" description="Helical" evidence="1">
    <location>
        <begin position="177"/>
        <end position="196"/>
    </location>
</feature>
<proteinExistence type="predicted"/>
<name>A0A2M4ACB6_9DIPT</name>
<dbReference type="EMBL" id="GGFK01005041">
    <property type="protein sequence ID" value="MBW38362.1"/>
    <property type="molecule type" value="Transcribed_RNA"/>
</dbReference>